<feature type="coiled-coil region" evidence="1">
    <location>
        <begin position="820"/>
        <end position="850"/>
    </location>
</feature>
<reference evidence="3" key="1">
    <citation type="submission" date="2022-12" db="EMBL/GenBank/DDBJ databases">
        <title>Genome assemblies of Blomia tropicalis.</title>
        <authorList>
            <person name="Cui Y."/>
        </authorList>
    </citation>
    <scope>NUCLEOTIDE SEQUENCE</scope>
    <source>
        <tissue evidence="3">Adult mites</tissue>
    </source>
</reference>
<proteinExistence type="predicted"/>
<feature type="compositionally biased region" description="Polar residues" evidence="2">
    <location>
        <begin position="442"/>
        <end position="455"/>
    </location>
</feature>
<name>A0A9Q0M7P4_BLOTA</name>
<comment type="caution">
    <text evidence="3">The sequence shown here is derived from an EMBL/GenBank/DDBJ whole genome shotgun (WGS) entry which is preliminary data.</text>
</comment>
<feature type="region of interest" description="Disordered" evidence="2">
    <location>
        <begin position="442"/>
        <end position="475"/>
    </location>
</feature>
<evidence type="ECO:0000313" key="3">
    <source>
        <dbReference type="EMBL" id="KAJ6219522.1"/>
    </source>
</evidence>
<evidence type="ECO:0000313" key="4">
    <source>
        <dbReference type="Proteomes" id="UP001142055"/>
    </source>
</evidence>
<dbReference type="OMA" id="LMEASWT"/>
<feature type="compositionally biased region" description="Polar residues" evidence="2">
    <location>
        <begin position="32"/>
        <end position="42"/>
    </location>
</feature>
<protein>
    <submittedName>
        <fullName evidence="3">Uncharacterized protein</fullName>
    </submittedName>
</protein>
<dbReference type="Proteomes" id="UP001142055">
    <property type="component" value="Chromosome 2"/>
</dbReference>
<sequence length="1064" mass="122536">MEEERDLLWEEFINSLNNCPSDIVSERDCISEPQSKPTDNESNLLYDGDDPNDPDYNLIKDLEEIGFDDDLDLNEYSCLNHNNNENNVQEVDQPNNNNNVNESATSDNFTIEQLTILRDQLRFHVQTLVQTWMLSSTNQEVEHLSFQSMQMLLELKSNPVIKSNLNCLNPSSSSSSSLVVDNLDSSIALIDQHGDEIIKSEKRSSIDLISEYNRKLIVSRPDIFPYKWAFPNKRCKTNCSSIKCNFSFAEDFLFAIGLYENCKSGRVTNSTLNLIEKNYVHSKSVSSLSYHYKHMKRNLSKIKSIDIEKLKQKENYLTTELAMNPIICYLRGDVKLPKIRSYFEDSTADDYMNYKRAPKWLKVNVDKDENELQIVERKVSNEKQRSKSRSIVPKGVMILDPNTPIGAIPFGSLNVQPPSPSLSRIKIRQLKVPNKPINHQTLSDILFKKSQSSNRQQKRLKSNHPNEKDVTKDQSINVQNEHLGEFGVVASDNNESEFVTNINSIPESKVTNEENLIVESIEQSDTSQNCNNTNSSSWLLEPQPEEDDNEVDNGYVPSNCEEFVDDDDIVEGVDDENDDDGESVDEESDIISSNKDDRNNDDDDAVDECNLIDNENDLMALMEASWTTVTNRSRHSNLTANGQSIPSNCFKRKSEILARQRDSSLFILQHELSNDHSKEDNERKELFADYYLKLAQKTLTNEHYVKFLQLLSNFWKNSTNDMSSDLNRIKEVYGETKKFLIELLPSYTEAESTGNDSEKTRKGISELVQLLVLFLDLRQSQECGEAFEYLYLNRVFDFIRKVEIYLSYIYTKRSQKLACIQRLIKSIKQINQQQNELEEKEVKLKAKTVVSKILNGHRLLVEEFSSLFTDNPPARYLFTNDDQFEEITINDDDDVDGDHFENVSMPIEDRDLKYGTKECPCKHCHSTSEQNTEPLTQTGQSSHCDSCSIRFIAGRIYLPQYNSCNKKEQLIEYVRHDEKSEASAIGHNQSGNNHDQQWTMAEDRMLLEACRSIIVDSQINQLDQHVFDNVAQQLVDRFDSRRTIDQLSKRLRHLIDMLNNANEK</sequence>
<organism evidence="3 4">
    <name type="scientific">Blomia tropicalis</name>
    <name type="common">Mite</name>
    <dbReference type="NCBI Taxonomy" id="40697"/>
    <lineage>
        <taxon>Eukaryota</taxon>
        <taxon>Metazoa</taxon>
        <taxon>Ecdysozoa</taxon>
        <taxon>Arthropoda</taxon>
        <taxon>Chelicerata</taxon>
        <taxon>Arachnida</taxon>
        <taxon>Acari</taxon>
        <taxon>Acariformes</taxon>
        <taxon>Sarcoptiformes</taxon>
        <taxon>Astigmata</taxon>
        <taxon>Glycyphagoidea</taxon>
        <taxon>Echimyopodidae</taxon>
        <taxon>Blomia</taxon>
    </lineage>
</organism>
<keyword evidence="4" id="KW-1185">Reference proteome</keyword>
<dbReference type="AlphaFoldDB" id="A0A9Q0M7P4"/>
<evidence type="ECO:0000256" key="2">
    <source>
        <dbReference type="SAM" id="MobiDB-lite"/>
    </source>
</evidence>
<accession>A0A9Q0M7P4</accession>
<evidence type="ECO:0000256" key="1">
    <source>
        <dbReference type="SAM" id="Coils"/>
    </source>
</evidence>
<feature type="compositionally biased region" description="Low complexity" evidence="2">
    <location>
        <begin position="523"/>
        <end position="537"/>
    </location>
</feature>
<feature type="region of interest" description="Disordered" evidence="2">
    <location>
        <begin position="28"/>
        <end position="52"/>
    </location>
</feature>
<feature type="compositionally biased region" description="Acidic residues" evidence="2">
    <location>
        <begin position="562"/>
        <end position="589"/>
    </location>
</feature>
<dbReference type="EMBL" id="JAPWDV010000002">
    <property type="protein sequence ID" value="KAJ6219522.1"/>
    <property type="molecule type" value="Genomic_DNA"/>
</dbReference>
<keyword evidence="1" id="KW-0175">Coiled coil</keyword>
<feature type="region of interest" description="Disordered" evidence="2">
    <location>
        <begin position="521"/>
        <end position="605"/>
    </location>
</feature>
<gene>
    <name evidence="3" type="ORF">RDWZM_005334</name>
</gene>